<name>A0A6J6BC94_9ZZZZ</name>
<dbReference type="EMBL" id="CAEZSR010000001">
    <property type="protein sequence ID" value="CAB4536455.1"/>
    <property type="molecule type" value="Genomic_DNA"/>
</dbReference>
<organism evidence="2">
    <name type="scientific">freshwater metagenome</name>
    <dbReference type="NCBI Taxonomy" id="449393"/>
    <lineage>
        <taxon>unclassified sequences</taxon>
        <taxon>metagenomes</taxon>
        <taxon>ecological metagenomes</taxon>
    </lineage>
</organism>
<dbReference type="AlphaFoldDB" id="A0A6J6BC94"/>
<evidence type="ECO:0000259" key="1">
    <source>
        <dbReference type="Pfam" id="PF07796"/>
    </source>
</evidence>
<sequence>MSRPLVVACGALVAELRAVLAADGLTDAVDVRYLPAPLHNRPERIVPALRELLATELAGDPDRPVLVGYADCGTGGGLDALLAEMPNLHRLPGDHCYEFFAGSDRFHAMHDDEPGTFYLTDFLAKHFDALVWGALGLDRHPELLPMYFGNYTRVVLFSQSDDPAVVAAGRAGADRLGLAFEHHHVGLANFERAVTVELRRVA</sequence>
<dbReference type="Pfam" id="PF07796">
    <property type="entry name" value="DUF1638"/>
    <property type="match status" value="1"/>
</dbReference>
<dbReference type="InterPro" id="IPR012437">
    <property type="entry name" value="DUF1638"/>
</dbReference>
<proteinExistence type="predicted"/>
<reference evidence="2" key="1">
    <citation type="submission" date="2020-05" db="EMBL/GenBank/DDBJ databases">
        <authorList>
            <person name="Chiriac C."/>
            <person name="Salcher M."/>
            <person name="Ghai R."/>
            <person name="Kavagutti S V."/>
        </authorList>
    </citation>
    <scope>NUCLEOTIDE SEQUENCE</scope>
</reference>
<evidence type="ECO:0000313" key="2">
    <source>
        <dbReference type="EMBL" id="CAB4536455.1"/>
    </source>
</evidence>
<feature type="domain" description="DUF1638" evidence="1">
    <location>
        <begin position="34"/>
        <end position="193"/>
    </location>
</feature>
<gene>
    <name evidence="2" type="ORF">UFOPK1493_00022</name>
</gene>
<protein>
    <submittedName>
        <fullName evidence="2">Unannotated protein</fullName>
    </submittedName>
</protein>
<accession>A0A6J6BC94</accession>